<dbReference type="Gene3D" id="3.40.720.10">
    <property type="entry name" value="Alkaline Phosphatase, subunit A"/>
    <property type="match status" value="1"/>
</dbReference>
<dbReference type="Proteomes" id="UP000673394">
    <property type="component" value="Unassembled WGS sequence"/>
</dbReference>
<dbReference type="SUPFAM" id="SSF53649">
    <property type="entry name" value="Alkaline phosphatase-like"/>
    <property type="match status" value="1"/>
</dbReference>
<accession>A0ABS5C9R7</accession>
<evidence type="ECO:0000313" key="1">
    <source>
        <dbReference type="EMBL" id="MBP3962565.1"/>
    </source>
</evidence>
<comment type="caution">
    <text evidence="1">The sequence shown here is derived from an EMBL/GenBank/DDBJ whole genome shotgun (WGS) entry which is preliminary data.</text>
</comment>
<dbReference type="InterPro" id="IPR002591">
    <property type="entry name" value="Phosphodiest/P_Trfase"/>
</dbReference>
<reference evidence="1 2" key="1">
    <citation type="submission" date="2021-04" db="EMBL/GenBank/DDBJ databases">
        <title>Paenibacillus sp. DLE-14 whole genome sequence.</title>
        <authorList>
            <person name="Ham Y.J."/>
        </authorList>
    </citation>
    <scope>NUCLEOTIDE SEQUENCE [LARGE SCALE GENOMIC DNA]</scope>
    <source>
        <strain evidence="1 2">DLE-14</strain>
    </source>
</reference>
<dbReference type="Pfam" id="PF01663">
    <property type="entry name" value="Phosphodiest"/>
    <property type="match status" value="1"/>
</dbReference>
<dbReference type="EMBL" id="JAGKSP010000002">
    <property type="protein sequence ID" value="MBP3962565.1"/>
    <property type="molecule type" value="Genomic_DNA"/>
</dbReference>
<dbReference type="InterPro" id="IPR017850">
    <property type="entry name" value="Alkaline_phosphatase_core_sf"/>
</dbReference>
<keyword evidence="2" id="KW-1185">Reference proteome</keyword>
<name>A0ABS5C9R7_9BACL</name>
<dbReference type="PANTHER" id="PTHR10151:SF120">
    <property type="entry name" value="BIS(5'-ADENOSYL)-TRIPHOSPHATASE"/>
    <property type="match status" value="1"/>
</dbReference>
<dbReference type="CDD" id="cd16018">
    <property type="entry name" value="Enpp"/>
    <property type="match status" value="1"/>
</dbReference>
<sequence>MNNEKRKIIVISIDGMAAFYLRDPQVKMPVLRKIMETGASAEAMVSIAPTATWAIHTSMVTGVYPRKHGVLGNWVIDRPAGRVGEHFGDLTWNKEESVGVPTIYDMAKARGWKTAAICWPKTRQAIALDWCIPEFYQQELFESYSTQEWWMELKNAGFPVDKYGAWSCEHENAPMQDWLTTEIAKHLLTNHNPDLLLMHYLMPDTYQHVYGISTSEVYWALEYIDERIGDLIETLKSTGKWDNTDLFIVSDHGFVNTTRTFYPNVLFKQKGWFEQSTPLIGKVAAVSNGGIGYVYVLEDQAEERTRLMDEVRELLHSTPGIARIFEPQQYAELGLPAEGEMADHCPDFIFEAELDCFIHFDHTGEEVLQEGGKFYGMHGYLPQHEQMKAIFAATGKSIQPSVKLGEIQLVDLAPTLMRLIGGELPDTDGRALDEIWKAGVADGRNP</sequence>
<organism evidence="1 2">
    <name type="scientific">Paenibacillus lignilyticus</name>
    <dbReference type="NCBI Taxonomy" id="1172615"/>
    <lineage>
        <taxon>Bacteria</taxon>
        <taxon>Bacillati</taxon>
        <taxon>Bacillota</taxon>
        <taxon>Bacilli</taxon>
        <taxon>Bacillales</taxon>
        <taxon>Paenibacillaceae</taxon>
        <taxon>Paenibacillus</taxon>
    </lineage>
</organism>
<gene>
    <name evidence="1" type="ORF">I8J30_07580</name>
</gene>
<protein>
    <submittedName>
        <fullName evidence="1">Alkaline phosphatase family protein</fullName>
    </submittedName>
</protein>
<dbReference type="RefSeq" id="WP_210656861.1">
    <property type="nucleotide sequence ID" value="NZ_JAGKSP010000002.1"/>
</dbReference>
<dbReference type="PANTHER" id="PTHR10151">
    <property type="entry name" value="ECTONUCLEOTIDE PYROPHOSPHATASE/PHOSPHODIESTERASE"/>
    <property type="match status" value="1"/>
</dbReference>
<evidence type="ECO:0000313" key="2">
    <source>
        <dbReference type="Proteomes" id="UP000673394"/>
    </source>
</evidence>
<proteinExistence type="predicted"/>